<name>A0A919AJ79_9PROT</name>
<dbReference type="Proteomes" id="UP000630923">
    <property type="component" value="Unassembled WGS sequence"/>
</dbReference>
<proteinExistence type="predicted"/>
<keyword evidence="3" id="KW-1185">Reference proteome</keyword>
<dbReference type="Gene3D" id="3.40.630.40">
    <property type="entry name" value="Zn-dependent exopeptidases"/>
    <property type="match status" value="1"/>
</dbReference>
<reference evidence="2" key="2">
    <citation type="submission" date="2020-09" db="EMBL/GenBank/DDBJ databases">
        <authorList>
            <person name="Sun Q."/>
            <person name="Kim S."/>
        </authorList>
    </citation>
    <scope>NUCLEOTIDE SEQUENCE</scope>
    <source>
        <strain evidence="2">KCTC 42590</strain>
    </source>
</reference>
<evidence type="ECO:0000313" key="3">
    <source>
        <dbReference type="Proteomes" id="UP000630923"/>
    </source>
</evidence>
<accession>A0A919AJ79</accession>
<dbReference type="SUPFAM" id="SSF53187">
    <property type="entry name" value="Zn-dependent exopeptidases"/>
    <property type="match status" value="1"/>
</dbReference>
<dbReference type="Pfam" id="PF05013">
    <property type="entry name" value="FGase"/>
    <property type="match status" value="1"/>
</dbReference>
<dbReference type="EMBL" id="BNCI01000001">
    <property type="protein sequence ID" value="GHF11164.1"/>
    <property type="molecule type" value="Genomic_DNA"/>
</dbReference>
<comment type="caution">
    <text evidence="2">The sequence shown here is derived from an EMBL/GenBank/DDBJ whole genome shotgun (WGS) entry which is preliminary data.</text>
</comment>
<evidence type="ECO:0000313" key="2">
    <source>
        <dbReference type="EMBL" id="GHF11164.1"/>
    </source>
</evidence>
<organism evidence="2 3">
    <name type="scientific">Kordiimonas sediminis</name>
    <dbReference type="NCBI Taxonomy" id="1735581"/>
    <lineage>
        <taxon>Bacteria</taxon>
        <taxon>Pseudomonadati</taxon>
        <taxon>Pseudomonadota</taxon>
        <taxon>Alphaproteobacteria</taxon>
        <taxon>Kordiimonadales</taxon>
        <taxon>Kordiimonadaceae</taxon>
        <taxon>Kordiimonas</taxon>
    </lineage>
</organism>
<protein>
    <submittedName>
        <fullName evidence="2">N-formylglutamate amidohydrolase</fullName>
    </submittedName>
</protein>
<sequence length="318" mass="35278">MDNSQKTGFAPTALHNDPQAEDTVDPYIVRQSVNSITPFLFTVPHSGRHYPARLLSRSALGAHDLRRSEDAFVDLLLEDIPSLGGQMIISRYARAYVDLNRAADELDPTMFHPPLDEKTSNRTIRVRGGLGVIPAIVAQGIHIYDDPLPAREADYRLNEIYQPYHSMVDTTLQSLKSKFGKAYLIDCHSMPSEATAKRKSRDTWSPIGRARSGPDIVLGDAWGESCSHRLSTIAENMFVQAGFSVRRNIPYAGGFATRVYGQPQKGIHALQIEINRSLYMNETTIEPTPTFQEVRARLTSVLAGIMGTLEAEQPIAAE</sequence>
<reference evidence="2" key="1">
    <citation type="journal article" date="2014" name="Int. J. Syst. Evol. Microbiol.">
        <title>Complete genome sequence of Corynebacterium casei LMG S-19264T (=DSM 44701T), isolated from a smear-ripened cheese.</title>
        <authorList>
            <consortium name="US DOE Joint Genome Institute (JGI-PGF)"/>
            <person name="Walter F."/>
            <person name="Albersmeier A."/>
            <person name="Kalinowski J."/>
            <person name="Ruckert C."/>
        </authorList>
    </citation>
    <scope>NUCLEOTIDE SEQUENCE</scope>
    <source>
        <strain evidence="2">KCTC 42590</strain>
    </source>
</reference>
<dbReference type="AlphaFoldDB" id="A0A919AJ79"/>
<feature type="region of interest" description="Disordered" evidence="1">
    <location>
        <begin position="1"/>
        <end position="20"/>
    </location>
</feature>
<dbReference type="RefSeq" id="WP_191249613.1">
    <property type="nucleotide sequence ID" value="NZ_BNCI01000001.1"/>
</dbReference>
<evidence type="ECO:0000256" key="1">
    <source>
        <dbReference type="SAM" id="MobiDB-lite"/>
    </source>
</evidence>
<dbReference type="InterPro" id="IPR007709">
    <property type="entry name" value="N-FG_amidohydro"/>
</dbReference>
<gene>
    <name evidence="2" type="ORF">GCM10017044_01090</name>
</gene>